<feature type="domain" description="YWFCY" evidence="8">
    <location>
        <begin position="13"/>
        <end position="156"/>
    </location>
</feature>
<feature type="transmembrane region" description="Helical" evidence="6">
    <location>
        <begin position="132"/>
        <end position="149"/>
    </location>
</feature>
<proteinExistence type="predicted"/>
<dbReference type="InterPro" id="IPR025988">
    <property type="entry name" value="YWFCY_dom"/>
</dbReference>
<dbReference type="SUPFAM" id="SSF52540">
    <property type="entry name" value="P-loop containing nucleoside triphosphate hydrolases"/>
    <property type="match status" value="1"/>
</dbReference>
<keyword evidence="10" id="KW-1185">Reference proteome</keyword>
<keyword evidence="2" id="KW-1003">Cell membrane</keyword>
<dbReference type="Pfam" id="PF12696">
    <property type="entry name" value="TraG-D_C"/>
    <property type="match status" value="1"/>
</dbReference>
<gene>
    <name evidence="9" type="ORF">GCM10007390_47030</name>
</gene>
<dbReference type="InterPro" id="IPR051539">
    <property type="entry name" value="T4SS-coupling_protein"/>
</dbReference>
<dbReference type="Proteomes" id="UP000598271">
    <property type="component" value="Unassembled WGS sequence"/>
</dbReference>
<keyword evidence="5 6" id="KW-0472">Membrane</keyword>
<evidence type="ECO:0000256" key="3">
    <source>
        <dbReference type="ARBA" id="ARBA00022692"/>
    </source>
</evidence>
<evidence type="ECO:0000259" key="8">
    <source>
        <dbReference type="Pfam" id="PF14293"/>
    </source>
</evidence>
<dbReference type="AlphaFoldDB" id="A0A8J3DDL4"/>
<feature type="transmembrane region" description="Helical" evidence="6">
    <location>
        <begin position="66"/>
        <end position="86"/>
    </location>
</feature>
<evidence type="ECO:0000256" key="6">
    <source>
        <dbReference type="SAM" id="Phobius"/>
    </source>
</evidence>
<dbReference type="InterPro" id="IPR027417">
    <property type="entry name" value="P-loop_NTPase"/>
</dbReference>
<feature type="transmembrane region" description="Helical" evidence="6">
    <location>
        <begin position="101"/>
        <end position="120"/>
    </location>
</feature>
<dbReference type="PANTHER" id="PTHR37937">
    <property type="entry name" value="CONJUGATIVE TRANSFER: DNA TRANSPORT"/>
    <property type="match status" value="1"/>
</dbReference>
<dbReference type="Gene3D" id="3.40.50.300">
    <property type="entry name" value="P-loop containing nucleotide triphosphate hydrolases"/>
    <property type="match status" value="1"/>
</dbReference>
<protein>
    <submittedName>
        <fullName evidence="9">Conjugal transfer protein TraG</fullName>
    </submittedName>
</protein>
<evidence type="ECO:0000256" key="1">
    <source>
        <dbReference type="ARBA" id="ARBA00004651"/>
    </source>
</evidence>
<dbReference type="PANTHER" id="PTHR37937:SF1">
    <property type="entry name" value="CONJUGATIVE TRANSFER: DNA TRANSPORT"/>
    <property type="match status" value="1"/>
</dbReference>
<keyword evidence="3 6" id="KW-0812">Transmembrane</keyword>
<organism evidence="9 10">
    <name type="scientific">Persicitalea jodogahamensis</name>
    <dbReference type="NCBI Taxonomy" id="402147"/>
    <lineage>
        <taxon>Bacteria</taxon>
        <taxon>Pseudomonadati</taxon>
        <taxon>Bacteroidota</taxon>
        <taxon>Cytophagia</taxon>
        <taxon>Cytophagales</taxon>
        <taxon>Spirosomataceae</taxon>
        <taxon>Persicitalea</taxon>
    </lineage>
</organism>
<evidence type="ECO:0000256" key="2">
    <source>
        <dbReference type="ARBA" id="ARBA00022475"/>
    </source>
</evidence>
<dbReference type="RefSeq" id="WP_189568166.1">
    <property type="nucleotide sequence ID" value="NZ_BMXF01000007.1"/>
</dbReference>
<evidence type="ECO:0000256" key="4">
    <source>
        <dbReference type="ARBA" id="ARBA00022989"/>
    </source>
</evidence>
<dbReference type="Pfam" id="PF14293">
    <property type="entry name" value="YWFCY"/>
    <property type="match status" value="1"/>
</dbReference>
<dbReference type="EMBL" id="BMXF01000007">
    <property type="protein sequence ID" value="GHB86167.1"/>
    <property type="molecule type" value="Genomic_DNA"/>
</dbReference>
<reference evidence="9 10" key="1">
    <citation type="journal article" date="2014" name="Int. J. Syst. Evol. Microbiol.">
        <title>Complete genome sequence of Corynebacterium casei LMG S-19264T (=DSM 44701T), isolated from a smear-ripened cheese.</title>
        <authorList>
            <consortium name="US DOE Joint Genome Institute (JGI-PGF)"/>
            <person name="Walter F."/>
            <person name="Albersmeier A."/>
            <person name="Kalinowski J."/>
            <person name="Ruckert C."/>
        </authorList>
    </citation>
    <scope>NUCLEOTIDE SEQUENCE [LARGE SCALE GENOMIC DNA]</scope>
    <source>
        <strain evidence="9 10">KCTC 12866</strain>
    </source>
</reference>
<accession>A0A8J3DDL4</accession>
<comment type="caution">
    <text evidence="9">The sequence shown here is derived from an EMBL/GenBank/DDBJ whole genome shotgun (WGS) entry which is preliminary data.</text>
</comment>
<dbReference type="GO" id="GO:0005886">
    <property type="term" value="C:plasma membrane"/>
    <property type="evidence" value="ECO:0007669"/>
    <property type="project" value="UniProtKB-SubCell"/>
</dbReference>
<feature type="domain" description="TraD/TraG TraM recognition site" evidence="7">
    <location>
        <begin position="509"/>
        <end position="619"/>
    </location>
</feature>
<evidence type="ECO:0000256" key="5">
    <source>
        <dbReference type="ARBA" id="ARBA00023136"/>
    </source>
</evidence>
<dbReference type="InterPro" id="IPR032689">
    <property type="entry name" value="TraG-D_C"/>
</dbReference>
<dbReference type="CDD" id="cd01127">
    <property type="entry name" value="TrwB_TraG_TraD_VirD4"/>
    <property type="match status" value="2"/>
</dbReference>
<evidence type="ECO:0000313" key="10">
    <source>
        <dbReference type="Proteomes" id="UP000598271"/>
    </source>
</evidence>
<name>A0A8J3DDL4_9BACT</name>
<sequence>MAATHAEKEGRAKGVDLLLSIALLLVFLHHYWYNNDLFAGIPSFGSFNPTTLLNLVLIRLNERYDLFLHPLVTKIVVFFLLILYSIGSRGKIDPSIKVKQVYLYASMGTILYFLNIYFLYQSFLLSTQTADIIYLVSNCIAIFWIIKAGQNASRIMFFKNNNDIFNNENETFPQNEDFKENNDSIHFKTLYYYNKKWRDGWVNIINPYRSNMILGTPGSGKSFAILVPAIWQSIWKGYTAYIYDFKYPTLTLEAYNAYHKTIRENPTAWGRNAQGKLIIPKFYVINFDDIEYSHRCNPLVPSSMTEILDGYQSAATIMLNLNRTWVNKQGDFFVESAINFLTSVIWYMKLVTIKYTRLFNEEMEKPAALRDPEMLDLYARFQNVCTFPHILEFACQKEYMEMFTIMASYPQLEAYVRPFASAAQHGAAEQLEGQIASVRIPLARLSSPTLYWIMSGNDFTLDINNPDDPKILCTGNNPERDEVYGAVFSLYTSKMTKLVNKQGKLKSALFWDELPTMFLKGISSLMATARSNKVATWLGFQDFEQLASGYGERESKVIMNLPGNIFSGQVVFESAEKLSRRFGKTQQESENVTFGKEETSVTLSTALHEVIPASKISGLSQGEFVGQFADNFGEEIKLKTFKGVIKVDQEGMEKVHAKPPVIKDIAKLVSKYYPGEKYQENDKETWKLRLLDDNYRSIKTEVAQLIKLEYEEFQAEVKP</sequence>
<keyword evidence="4 6" id="KW-1133">Transmembrane helix</keyword>
<evidence type="ECO:0000313" key="9">
    <source>
        <dbReference type="EMBL" id="GHB86167.1"/>
    </source>
</evidence>
<evidence type="ECO:0000259" key="7">
    <source>
        <dbReference type="Pfam" id="PF12696"/>
    </source>
</evidence>
<feature type="transmembrane region" description="Helical" evidence="6">
    <location>
        <begin position="15"/>
        <end position="33"/>
    </location>
</feature>
<comment type="subcellular location">
    <subcellularLocation>
        <location evidence="1">Cell membrane</location>
        <topology evidence="1">Multi-pass membrane protein</topology>
    </subcellularLocation>
</comment>